<accession>A0A1G8KH20</accession>
<evidence type="ECO:0000313" key="1">
    <source>
        <dbReference type="EMBL" id="SDI42698.1"/>
    </source>
</evidence>
<gene>
    <name evidence="1" type="ORF">SAMN05192534_1494</name>
</gene>
<name>A0A1G8KH20_9BACI</name>
<proteinExistence type="predicted"/>
<dbReference type="EMBL" id="FNDK01000049">
    <property type="protein sequence ID" value="SDI42698.1"/>
    <property type="molecule type" value="Genomic_DNA"/>
</dbReference>
<dbReference type="STRING" id="568899.SAMN05192534_1494"/>
<protein>
    <submittedName>
        <fullName evidence="1">Uncharacterized protein</fullName>
    </submittedName>
</protein>
<dbReference type="AlphaFoldDB" id="A0A1G8KH20"/>
<keyword evidence="2" id="KW-1185">Reference proteome</keyword>
<evidence type="ECO:0000313" key="2">
    <source>
        <dbReference type="Proteomes" id="UP000199163"/>
    </source>
</evidence>
<reference evidence="1 2" key="1">
    <citation type="submission" date="2016-10" db="EMBL/GenBank/DDBJ databases">
        <authorList>
            <person name="de Groot N.N."/>
        </authorList>
    </citation>
    <scope>NUCLEOTIDE SEQUENCE [LARGE SCALE GENOMIC DNA]</scope>
    <source>
        <strain evidence="1 2">DSM 21632</strain>
    </source>
</reference>
<organism evidence="1 2">
    <name type="scientific">Alteribacillus persepolensis</name>
    <dbReference type="NCBI Taxonomy" id="568899"/>
    <lineage>
        <taxon>Bacteria</taxon>
        <taxon>Bacillati</taxon>
        <taxon>Bacillota</taxon>
        <taxon>Bacilli</taxon>
        <taxon>Bacillales</taxon>
        <taxon>Bacillaceae</taxon>
        <taxon>Alteribacillus</taxon>
    </lineage>
</organism>
<sequence>MRRKANLYILGSVTGVGRRIDFEELVVQFLFFNTGNHLFFYRRIDNFHHVRLYFVKLKQHQRHTKENT</sequence>
<dbReference type="Proteomes" id="UP000199163">
    <property type="component" value="Unassembled WGS sequence"/>
</dbReference>